<dbReference type="OrthoDB" id="9255830at2"/>
<evidence type="ECO:0008006" key="4">
    <source>
        <dbReference type="Google" id="ProtNLM"/>
    </source>
</evidence>
<dbReference type="RefSeq" id="WP_147003615.1">
    <property type="nucleotide sequence ID" value="NZ_AP019841.1"/>
</dbReference>
<evidence type="ECO:0000256" key="1">
    <source>
        <dbReference type="SAM" id="MobiDB-lite"/>
    </source>
</evidence>
<protein>
    <recommendedName>
        <fullName evidence="4">GTPase domain-containing protein</fullName>
    </recommendedName>
</protein>
<feature type="region of interest" description="Disordered" evidence="1">
    <location>
        <begin position="21"/>
        <end position="46"/>
    </location>
</feature>
<gene>
    <name evidence="2" type="ORF">JMUB3936_1140</name>
</gene>
<sequence length="195" mass="21798">MSGNYYDDEFEKLKKELNNLKKEAGKDEEIDQENERIEKKRKQEEEIEEVEYQEKKAREIVDMSSVAAGGVGVIPIPFADAIPISGIQLNMIYQINEKFNVETEAKMIVSGLGTVIGASMIGRTVASNLLKFIPIVGSVASIGTAAAITKAMGEAYIITLKNLCIRYIKEGRPTNYLDMDDIVEEFKNNFKPPKK</sequence>
<evidence type="ECO:0000313" key="3">
    <source>
        <dbReference type="Proteomes" id="UP000321944"/>
    </source>
</evidence>
<dbReference type="AlphaFoldDB" id="A0A510KT92"/>
<feature type="compositionally biased region" description="Basic and acidic residues" evidence="1">
    <location>
        <begin position="21"/>
        <end position="44"/>
    </location>
</feature>
<name>A0A510KT92_9FUSO</name>
<accession>A0A510KT92</accession>
<dbReference type="Proteomes" id="UP000321944">
    <property type="component" value="Chromosome"/>
</dbReference>
<reference evidence="2 3" key="1">
    <citation type="submission" date="2019-07" db="EMBL/GenBank/DDBJ databases">
        <title>Complete Genome Sequence of Leptotrichia wadei Strain JMUB3936.</title>
        <authorList>
            <person name="Watanabe S."/>
            <person name="Cui L."/>
        </authorList>
    </citation>
    <scope>NUCLEOTIDE SEQUENCE [LARGE SCALE GENOMIC DNA]</scope>
    <source>
        <strain evidence="2 3">JMUB3936</strain>
    </source>
</reference>
<dbReference type="EMBL" id="AP019841">
    <property type="protein sequence ID" value="BBM54856.1"/>
    <property type="molecule type" value="Genomic_DNA"/>
</dbReference>
<proteinExistence type="predicted"/>
<evidence type="ECO:0000313" key="2">
    <source>
        <dbReference type="EMBL" id="BBM54856.1"/>
    </source>
</evidence>
<organism evidence="2 3">
    <name type="scientific">Leptotrichia wadei</name>
    <dbReference type="NCBI Taxonomy" id="157687"/>
    <lineage>
        <taxon>Bacteria</taxon>
        <taxon>Fusobacteriati</taxon>
        <taxon>Fusobacteriota</taxon>
        <taxon>Fusobacteriia</taxon>
        <taxon>Fusobacteriales</taxon>
        <taxon>Leptotrichiaceae</taxon>
        <taxon>Leptotrichia</taxon>
    </lineage>
</organism>